<dbReference type="eggNOG" id="KOG0922">
    <property type="taxonomic scope" value="Eukaryota"/>
</dbReference>
<dbReference type="Gramene" id="scaffold_105706.1">
    <property type="protein sequence ID" value="scaffold_105706.1"/>
    <property type="gene ID" value="scaffold_105706.1"/>
</dbReference>
<dbReference type="AlphaFoldDB" id="D7KC87"/>
<dbReference type="Pfam" id="PF21010">
    <property type="entry name" value="HA2_C"/>
    <property type="match status" value="1"/>
</dbReference>
<evidence type="ECO:0000313" key="2">
    <source>
        <dbReference type="Proteomes" id="UP000008694"/>
    </source>
</evidence>
<evidence type="ECO:0000313" key="1">
    <source>
        <dbReference type="EMBL" id="EFH70946.1"/>
    </source>
</evidence>
<organism evidence="2">
    <name type="scientific">Arabidopsis lyrata subsp. lyrata</name>
    <name type="common">Lyre-leaved rock-cress</name>
    <dbReference type="NCBI Taxonomy" id="81972"/>
    <lineage>
        <taxon>Eukaryota</taxon>
        <taxon>Viridiplantae</taxon>
        <taxon>Streptophyta</taxon>
        <taxon>Embryophyta</taxon>
        <taxon>Tracheophyta</taxon>
        <taxon>Spermatophyta</taxon>
        <taxon>Magnoliopsida</taxon>
        <taxon>eudicotyledons</taxon>
        <taxon>Gunneridae</taxon>
        <taxon>Pentapetalae</taxon>
        <taxon>rosids</taxon>
        <taxon>malvids</taxon>
        <taxon>Brassicales</taxon>
        <taxon>Brassicaceae</taxon>
        <taxon>Camelineae</taxon>
        <taxon>Arabidopsis</taxon>
    </lineage>
</organism>
<dbReference type="Gene3D" id="1.20.120.1080">
    <property type="match status" value="1"/>
</dbReference>
<accession>D7KC87</accession>
<keyword evidence="2" id="KW-1185">Reference proteome</keyword>
<name>D7KC87_ARALL</name>
<sequence>MVNRLYTEDYLLDAEVESCFYCKTDLPDDDAKLTSPTGFQVAELPLFLHVSISSSKMILASSELGCSDEIIATTAVLSILVKPLFHCNGCNLKHITLQSVWVIARTR</sequence>
<reference evidence="2" key="1">
    <citation type="journal article" date="2011" name="Nat. Genet.">
        <title>The Arabidopsis lyrata genome sequence and the basis of rapid genome size change.</title>
        <authorList>
            <person name="Hu T.T."/>
            <person name="Pattyn P."/>
            <person name="Bakker E.G."/>
            <person name="Cao J."/>
            <person name="Cheng J.-F."/>
            <person name="Clark R.M."/>
            <person name="Fahlgren N."/>
            <person name="Fawcett J.A."/>
            <person name="Grimwood J."/>
            <person name="Gundlach H."/>
            <person name="Haberer G."/>
            <person name="Hollister J.D."/>
            <person name="Ossowski S."/>
            <person name="Ottilar R.P."/>
            <person name="Salamov A.A."/>
            <person name="Schneeberger K."/>
            <person name="Spannagl M."/>
            <person name="Wang X."/>
            <person name="Yang L."/>
            <person name="Nasrallah M.E."/>
            <person name="Bergelson J."/>
            <person name="Carrington J.C."/>
            <person name="Gaut B.S."/>
            <person name="Schmutz J."/>
            <person name="Mayer K.F.X."/>
            <person name="Van de Peer Y."/>
            <person name="Grigoriev I.V."/>
            <person name="Nordborg M."/>
            <person name="Weigel D."/>
            <person name="Guo Y.-L."/>
        </authorList>
    </citation>
    <scope>NUCLEOTIDE SEQUENCE [LARGE SCALE GENOMIC DNA]</scope>
    <source>
        <strain evidence="2">cv. MN47</strain>
    </source>
</reference>
<gene>
    <name evidence="1" type="ORF">ARALYDRAFT_892912</name>
</gene>
<protein>
    <submittedName>
        <fullName evidence="1">Uncharacterized protein</fullName>
    </submittedName>
</protein>
<dbReference type="HOGENOM" id="CLU_2213529_0_0_1"/>
<dbReference type="STRING" id="81972.D7KC87"/>
<proteinExistence type="predicted"/>
<dbReference type="EMBL" id="GL348713">
    <property type="protein sequence ID" value="EFH70946.1"/>
    <property type="molecule type" value="Genomic_DNA"/>
</dbReference>
<dbReference type="Proteomes" id="UP000008694">
    <property type="component" value="Unassembled WGS sequence"/>
</dbReference>